<evidence type="ECO:0000313" key="5">
    <source>
        <dbReference type="EMBL" id="MFD1019457.1"/>
    </source>
</evidence>
<dbReference type="SUPFAM" id="SSF56784">
    <property type="entry name" value="HAD-like"/>
    <property type="match status" value="1"/>
</dbReference>
<dbReference type="Gene3D" id="3.40.50.1000">
    <property type="entry name" value="HAD superfamily/HAD-like"/>
    <property type="match status" value="1"/>
</dbReference>
<protein>
    <submittedName>
        <fullName evidence="5">HAD family hydrolase</fullName>
        <ecNumber evidence="5">3.1.3.-</ecNumber>
    </submittedName>
</protein>
<sequence>MKAVLFDLDGTILDRDASLIGFLEEQHERFSFQVEKEVFVRRFVELDAHGYVGKDQVYETLVQEFVLGSVDALHTDYLERFKHHCVGFDGAEALLQGLKEAGVKLGVITNGRTPFQEDNLHGLGLSGYFDTIVVSEKEGLKKPDPAIFRVGLNRLGVAASESMYIGDHPEKDVQAAKAVGMKAMWKKSEVWDAPVDADGVIETWDDWWVERLLDVLR</sequence>
<dbReference type="Gene3D" id="1.10.150.520">
    <property type="match status" value="1"/>
</dbReference>
<dbReference type="PRINTS" id="PR00413">
    <property type="entry name" value="HADHALOGNASE"/>
</dbReference>
<dbReference type="NCBIfam" id="TIGR01549">
    <property type="entry name" value="HAD-SF-IA-v1"/>
    <property type="match status" value="1"/>
</dbReference>
<keyword evidence="4" id="KW-0460">Magnesium</keyword>
<evidence type="ECO:0000256" key="3">
    <source>
        <dbReference type="ARBA" id="ARBA00022801"/>
    </source>
</evidence>
<dbReference type="Proteomes" id="UP001596990">
    <property type="component" value="Unassembled WGS sequence"/>
</dbReference>
<comment type="caution">
    <text evidence="5">The sequence shown here is derived from an EMBL/GenBank/DDBJ whole genome shotgun (WGS) entry which is preliminary data.</text>
</comment>
<accession>A0ABW3L0Z4</accession>
<evidence type="ECO:0000256" key="4">
    <source>
        <dbReference type="ARBA" id="ARBA00022842"/>
    </source>
</evidence>
<evidence type="ECO:0000313" key="6">
    <source>
        <dbReference type="Proteomes" id="UP001596990"/>
    </source>
</evidence>
<keyword evidence="2" id="KW-0479">Metal-binding</keyword>
<dbReference type="InterPro" id="IPR023214">
    <property type="entry name" value="HAD_sf"/>
</dbReference>
<name>A0ABW3L0Z4_9BACI</name>
<dbReference type="InterPro" id="IPR006439">
    <property type="entry name" value="HAD-SF_hydro_IA"/>
</dbReference>
<dbReference type="EMBL" id="JBHTKL010000005">
    <property type="protein sequence ID" value="MFD1019457.1"/>
    <property type="molecule type" value="Genomic_DNA"/>
</dbReference>
<dbReference type="InterPro" id="IPR051400">
    <property type="entry name" value="HAD-like_hydrolase"/>
</dbReference>
<dbReference type="PANTHER" id="PTHR46470:SF2">
    <property type="entry name" value="GLYCERALDEHYDE 3-PHOSPHATE PHOSPHATASE"/>
    <property type="match status" value="1"/>
</dbReference>
<dbReference type="SFLD" id="SFLDG01129">
    <property type="entry name" value="C1.5:_HAD__Beta-PGM__Phosphata"/>
    <property type="match status" value="1"/>
</dbReference>
<dbReference type="InterPro" id="IPR036412">
    <property type="entry name" value="HAD-like_sf"/>
</dbReference>
<dbReference type="PANTHER" id="PTHR46470">
    <property type="entry name" value="N-ACYLNEURAMINATE-9-PHOSPHATASE"/>
    <property type="match status" value="1"/>
</dbReference>
<comment type="cofactor">
    <cofactor evidence="1">
        <name>Mg(2+)</name>
        <dbReference type="ChEBI" id="CHEBI:18420"/>
    </cofactor>
</comment>
<dbReference type="RefSeq" id="WP_386059376.1">
    <property type="nucleotide sequence ID" value="NZ_JBHTKL010000005.1"/>
</dbReference>
<evidence type="ECO:0000256" key="1">
    <source>
        <dbReference type="ARBA" id="ARBA00001946"/>
    </source>
</evidence>
<dbReference type="NCBIfam" id="TIGR01509">
    <property type="entry name" value="HAD-SF-IA-v3"/>
    <property type="match status" value="1"/>
</dbReference>
<keyword evidence="6" id="KW-1185">Reference proteome</keyword>
<dbReference type="SFLD" id="SFLDS00003">
    <property type="entry name" value="Haloacid_Dehalogenase"/>
    <property type="match status" value="1"/>
</dbReference>
<gene>
    <name evidence="5" type="ORF">ACFQ2J_09775</name>
</gene>
<keyword evidence="3 5" id="KW-0378">Hydrolase</keyword>
<reference evidence="6" key="1">
    <citation type="journal article" date="2019" name="Int. J. Syst. Evol. Microbiol.">
        <title>The Global Catalogue of Microorganisms (GCM) 10K type strain sequencing project: providing services to taxonomists for standard genome sequencing and annotation.</title>
        <authorList>
            <consortium name="The Broad Institute Genomics Platform"/>
            <consortium name="The Broad Institute Genome Sequencing Center for Infectious Disease"/>
            <person name="Wu L."/>
            <person name="Ma J."/>
        </authorList>
    </citation>
    <scope>NUCLEOTIDE SEQUENCE [LARGE SCALE GENOMIC DNA]</scope>
    <source>
        <strain evidence="6">CCUG 56607</strain>
    </source>
</reference>
<proteinExistence type="predicted"/>
<dbReference type="EC" id="3.1.3.-" evidence="5"/>
<dbReference type="GO" id="GO:0016787">
    <property type="term" value="F:hydrolase activity"/>
    <property type="evidence" value="ECO:0007669"/>
    <property type="project" value="UniProtKB-KW"/>
</dbReference>
<dbReference type="Pfam" id="PF13419">
    <property type="entry name" value="HAD_2"/>
    <property type="match status" value="1"/>
</dbReference>
<organism evidence="5 6">
    <name type="scientific">Thalassobacillus hwangdonensis</name>
    <dbReference type="NCBI Taxonomy" id="546108"/>
    <lineage>
        <taxon>Bacteria</taxon>
        <taxon>Bacillati</taxon>
        <taxon>Bacillota</taxon>
        <taxon>Bacilli</taxon>
        <taxon>Bacillales</taxon>
        <taxon>Bacillaceae</taxon>
        <taxon>Thalassobacillus</taxon>
    </lineage>
</organism>
<dbReference type="InterPro" id="IPR041492">
    <property type="entry name" value="HAD_2"/>
</dbReference>
<evidence type="ECO:0000256" key="2">
    <source>
        <dbReference type="ARBA" id="ARBA00022723"/>
    </source>
</evidence>